<dbReference type="AlphaFoldDB" id="A0A8J7P6X8"/>
<dbReference type="InterPro" id="IPR016024">
    <property type="entry name" value="ARM-type_fold"/>
</dbReference>
<dbReference type="SUPFAM" id="SSF48371">
    <property type="entry name" value="ARM repeat"/>
    <property type="match status" value="1"/>
</dbReference>
<evidence type="ECO:0000313" key="1">
    <source>
        <dbReference type="EMBL" id="MBN8659164.1"/>
    </source>
</evidence>
<sequence>MLFDDFFFLVNQVASTETDSDILAELAEQLFDRPALLSLLAVSPHLPDSLLEAFSKHPEPAVRLMLTCNTAVSSGLKPAILKVLLADTNPDIRYSLAENYNLPREALAMLLDDENPYVCNRARKTLQRLEVQFVHSVSSVDFGGKNDKRSEGVA</sequence>
<gene>
    <name evidence="1" type="ORF">J0M35_02295</name>
</gene>
<name>A0A8J7P6X8_9BACT</name>
<evidence type="ECO:0000313" key="2">
    <source>
        <dbReference type="Proteomes" id="UP000664277"/>
    </source>
</evidence>
<proteinExistence type="predicted"/>
<organism evidence="1 2">
    <name type="scientific">Candidatus Obscuribacter phosphatis</name>
    <dbReference type="NCBI Taxonomy" id="1906157"/>
    <lineage>
        <taxon>Bacteria</taxon>
        <taxon>Bacillati</taxon>
        <taxon>Candidatus Melainabacteria</taxon>
        <taxon>Candidatus Obscuribacterales</taxon>
        <taxon>Candidatus Obscuribacteraceae</taxon>
        <taxon>Candidatus Obscuribacter</taxon>
    </lineage>
</organism>
<dbReference type="EMBL" id="JAFLCK010000002">
    <property type="protein sequence ID" value="MBN8659164.1"/>
    <property type="molecule type" value="Genomic_DNA"/>
</dbReference>
<comment type="caution">
    <text evidence="1">The sequence shown here is derived from an EMBL/GenBank/DDBJ whole genome shotgun (WGS) entry which is preliminary data.</text>
</comment>
<dbReference type="Proteomes" id="UP000664277">
    <property type="component" value="Unassembled WGS sequence"/>
</dbReference>
<dbReference type="Gene3D" id="1.25.10.10">
    <property type="entry name" value="Leucine-rich Repeat Variant"/>
    <property type="match status" value="1"/>
</dbReference>
<protein>
    <submittedName>
        <fullName evidence="1">Uncharacterized protein</fullName>
    </submittedName>
</protein>
<reference evidence="1" key="1">
    <citation type="submission" date="2021-02" db="EMBL/GenBank/DDBJ databases">
        <title>Genome-Resolved Metagenomics of a Microbial Community Performing Photosynthetic Biological Nutrient Removal.</title>
        <authorList>
            <person name="Mcdaniel E.A."/>
        </authorList>
    </citation>
    <scope>NUCLEOTIDE SEQUENCE</scope>
    <source>
        <strain evidence="1">UWPOB_OBS1</strain>
    </source>
</reference>
<accession>A0A8J7P6X8</accession>
<dbReference type="InterPro" id="IPR011989">
    <property type="entry name" value="ARM-like"/>
</dbReference>